<evidence type="ECO:0000256" key="1">
    <source>
        <dbReference type="ARBA" id="ARBA00023015"/>
    </source>
</evidence>
<organism evidence="5 6">
    <name type="scientific">Halococcus hamelinensis 100A6</name>
    <dbReference type="NCBI Taxonomy" id="1132509"/>
    <lineage>
        <taxon>Archaea</taxon>
        <taxon>Methanobacteriati</taxon>
        <taxon>Methanobacteriota</taxon>
        <taxon>Stenosarchaea group</taxon>
        <taxon>Halobacteria</taxon>
        <taxon>Halobacteriales</taxon>
        <taxon>Halococcaceae</taxon>
        <taxon>Halococcus</taxon>
    </lineage>
</organism>
<keyword evidence="2" id="KW-0804">Transcription</keyword>
<dbReference type="Proteomes" id="UP000011566">
    <property type="component" value="Unassembled WGS sequence"/>
</dbReference>
<dbReference type="InterPro" id="IPR007050">
    <property type="entry name" value="HTH_bacterioopsin"/>
</dbReference>
<evidence type="ECO:0000256" key="2">
    <source>
        <dbReference type="ARBA" id="ARBA00023163"/>
    </source>
</evidence>
<evidence type="ECO:0000313" key="6">
    <source>
        <dbReference type="Proteomes" id="UP000011566"/>
    </source>
</evidence>
<proteinExistence type="predicted"/>
<dbReference type="PATRIC" id="fig|1132509.6.peg.3547"/>
<dbReference type="Pfam" id="PF15915">
    <property type="entry name" value="BAT"/>
    <property type="match status" value="1"/>
</dbReference>
<name>M0LWA4_9EURY</name>
<dbReference type="InterPro" id="IPR013324">
    <property type="entry name" value="RNA_pol_sigma_r3/r4-like"/>
</dbReference>
<dbReference type="InterPro" id="IPR036388">
    <property type="entry name" value="WH-like_DNA-bd_sf"/>
</dbReference>
<dbReference type="Pfam" id="PF04967">
    <property type="entry name" value="HTH_10"/>
    <property type="match status" value="1"/>
</dbReference>
<protein>
    <submittedName>
        <fullName evidence="5">Bacterio-opsin activator HTH domain-containing protein</fullName>
    </submittedName>
</protein>
<feature type="domain" description="Bacterioopsin transcriptional activator GAF and HTH associated" evidence="4">
    <location>
        <begin position="31"/>
        <end position="144"/>
    </location>
</feature>
<dbReference type="PANTHER" id="PTHR34236">
    <property type="entry name" value="DIMETHYL SULFOXIDE REDUCTASE TRANSCRIPTIONAL ACTIVATOR"/>
    <property type="match status" value="1"/>
</dbReference>
<dbReference type="Gene3D" id="1.10.10.10">
    <property type="entry name" value="Winged helix-like DNA-binding domain superfamily/Winged helix DNA-binding domain"/>
    <property type="match status" value="1"/>
</dbReference>
<accession>M0LWA4</accession>
<gene>
    <name evidence="5" type="ORF">C447_15266</name>
</gene>
<dbReference type="SUPFAM" id="SSF88659">
    <property type="entry name" value="Sigma3 and sigma4 domains of RNA polymerase sigma factors"/>
    <property type="match status" value="1"/>
</dbReference>
<comment type="caution">
    <text evidence="5">The sequence shown here is derived from an EMBL/GenBank/DDBJ whole genome shotgun (WGS) entry which is preliminary data.</text>
</comment>
<keyword evidence="6" id="KW-1185">Reference proteome</keyword>
<feature type="domain" description="HTH bat-type" evidence="3">
    <location>
        <begin position="159"/>
        <end position="210"/>
    </location>
</feature>
<keyword evidence="1" id="KW-0805">Transcription regulation</keyword>
<reference evidence="5 6" key="1">
    <citation type="journal article" date="2014" name="PLoS Genet.">
        <title>Phylogenetically driven sequencing of extremely halophilic archaea reveals strategies for static and dynamic osmo-response.</title>
        <authorList>
            <person name="Becker E.A."/>
            <person name="Seitzer P.M."/>
            <person name="Tritt A."/>
            <person name="Larsen D."/>
            <person name="Krusor M."/>
            <person name="Yao A.I."/>
            <person name="Wu D."/>
            <person name="Madern D."/>
            <person name="Eisen J.A."/>
            <person name="Darling A.E."/>
            <person name="Facciotti M.T."/>
        </authorList>
    </citation>
    <scope>NUCLEOTIDE SEQUENCE [LARGE SCALE GENOMIC DNA]</scope>
    <source>
        <strain evidence="5 6">100A6</strain>
    </source>
</reference>
<sequence>MATVGLTATIHVSSPDLALTPTIRACPDVTVRVIPHSTTDVETGLFFFLVENPIEPFEAALDDDHTVAEWTLVEAADAGAVYRIRHPPEAKLVSPAALELGGLMLDAVSDGRGWVVRVQFTDREALSGLWEACESDGITFDLRRLFRHQPWGRSAPTTLTDAQRDALLAAYESGYFDEPRGISLAELADRLGISPTAVGGRVRRGTAELIEAVLVEGE</sequence>
<dbReference type="AlphaFoldDB" id="M0LWA4"/>
<evidence type="ECO:0000313" key="5">
    <source>
        <dbReference type="EMBL" id="EMA36629.1"/>
    </source>
</evidence>
<evidence type="ECO:0000259" key="3">
    <source>
        <dbReference type="Pfam" id="PF04967"/>
    </source>
</evidence>
<dbReference type="PANTHER" id="PTHR34236:SF1">
    <property type="entry name" value="DIMETHYL SULFOXIDE REDUCTASE TRANSCRIPTIONAL ACTIVATOR"/>
    <property type="match status" value="1"/>
</dbReference>
<evidence type="ECO:0000259" key="4">
    <source>
        <dbReference type="Pfam" id="PF15915"/>
    </source>
</evidence>
<dbReference type="eggNOG" id="arCOG02280">
    <property type="taxonomic scope" value="Archaea"/>
</dbReference>
<dbReference type="OrthoDB" id="156233at2157"/>
<dbReference type="EMBL" id="AOMB01000041">
    <property type="protein sequence ID" value="EMA36629.1"/>
    <property type="molecule type" value="Genomic_DNA"/>
</dbReference>
<dbReference type="InterPro" id="IPR031803">
    <property type="entry name" value="BAT_GAF/HTH-assoc"/>
</dbReference>